<dbReference type="EMBL" id="JACEFB010000004">
    <property type="protein sequence ID" value="MBA2226190.1"/>
    <property type="molecule type" value="Genomic_DNA"/>
</dbReference>
<dbReference type="RefSeq" id="WP_194537610.1">
    <property type="nucleotide sequence ID" value="NZ_JACEFB010000004.1"/>
</dbReference>
<accession>A0A7V8VDS5</accession>
<dbReference type="Proteomes" id="UP000542342">
    <property type="component" value="Unassembled WGS sequence"/>
</dbReference>
<sequence>MVRLRQSFSGMLLGGVPAVGGLAAASGGTGAIPSVAVAAPADPAGISEGHVLPAASRTAAAIPDLLGCVAPTYREGVARCLRQPTVSARARGEAVVCTKAVYEWLLDHPDRVALAWQRRQVPCLPIQARHDGSFGWTDECGSEVVWRTVGRFRDGRIWYARGSIKPSRLAPPIPVEGVVIFHHPILAEKDGVARFAPRVECYMHSDSRMAHLAVKILGPSVSDLADHAAAQLIEFFSAIAAYVQNHPEEAPQLLGPVRP</sequence>
<organism evidence="1 2">
    <name type="scientific">Thermogemmata fonticola</name>
    <dbReference type="NCBI Taxonomy" id="2755323"/>
    <lineage>
        <taxon>Bacteria</taxon>
        <taxon>Pseudomonadati</taxon>
        <taxon>Planctomycetota</taxon>
        <taxon>Planctomycetia</taxon>
        <taxon>Gemmatales</taxon>
        <taxon>Gemmataceae</taxon>
        <taxon>Thermogemmata</taxon>
    </lineage>
</organism>
<dbReference type="AlphaFoldDB" id="A0A7V8VDS5"/>
<reference evidence="1 2" key="1">
    <citation type="submission" date="2020-07" db="EMBL/GenBank/DDBJ databases">
        <title>Thermogemmata thermophila gen. nov., sp. nov., a novel moderate thermophilic planctomycete from a Kamchatka hot spring.</title>
        <authorList>
            <person name="Elcheninov A.G."/>
            <person name="Podosokorskaya O.A."/>
            <person name="Kovaleva O.L."/>
            <person name="Novikov A."/>
            <person name="Bonch-Osmolovskaya E.A."/>
            <person name="Toshchakov S.V."/>
            <person name="Kublanov I.V."/>
        </authorList>
    </citation>
    <scope>NUCLEOTIDE SEQUENCE [LARGE SCALE GENOMIC DNA]</scope>
    <source>
        <strain evidence="1 2">2918</strain>
    </source>
</reference>
<comment type="caution">
    <text evidence="1">The sequence shown here is derived from an EMBL/GenBank/DDBJ whole genome shotgun (WGS) entry which is preliminary data.</text>
</comment>
<name>A0A7V8VDS5_9BACT</name>
<protein>
    <submittedName>
        <fullName evidence="1">Uncharacterized protein</fullName>
    </submittedName>
</protein>
<evidence type="ECO:0000313" key="2">
    <source>
        <dbReference type="Proteomes" id="UP000542342"/>
    </source>
</evidence>
<evidence type="ECO:0000313" key="1">
    <source>
        <dbReference type="EMBL" id="MBA2226190.1"/>
    </source>
</evidence>
<keyword evidence="2" id="KW-1185">Reference proteome</keyword>
<gene>
    <name evidence="1" type="ORF">H0921_08450</name>
</gene>
<proteinExistence type="predicted"/>